<evidence type="ECO:0000313" key="2">
    <source>
        <dbReference type="EMBL" id="PWL39906.1"/>
    </source>
</evidence>
<gene>
    <name evidence="2" type="ORF">DKG77_03490</name>
</gene>
<keyword evidence="3" id="KW-1185">Reference proteome</keyword>
<feature type="signal peptide" evidence="1">
    <location>
        <begin position="1"/>
        <end position="22"/>
    </location>
</feature>
<protein>
    <recommendedName>
        <fullName evidence="4">Phospholipase/carboxylesterase/thioesterase domain-containing protein</fullName>
    </recommendedName>
</protein>
<dbReference type="SUPFAM" id="SSF53474">
    <property type="entry name" value="alpha/beta-Hydrolases"/>
    <property type="match status" value="1"/>
</dbReference>
<reference evidence="2 3" key="1">
    <citation type="submission" date="2018-05" db="EMBL/GenBank/DDBJ databases">
        <title>Complete genome sequence of Flagellimonas aquimarina ECD12 isolated from seaweed Ecklonia cava.</title>
        <authorList>
            <person name="Choi S."/>
            <person name="Seong C."/>
        </authorList>
    </citation>
    <scope>NUCLEOTIDE SEQUENCE [LARGE SCALE GENOMIC DNA]</scope>
    <source>
        <strain evidence="2 3">ECD12</strain>
    </source>
</reference>
<name>A0A316L200_9FLAO</name>
<evidence type="ECO:0008006" key="4">
    <source>
        <dbReference type="Google" id="ProtNLM"/>
    </source>
</evidence>
<keyword evidence="1" id="KW-0732">Signal</keyword>
<comment type="caution">
    <text evidence="2">The sequence shown here is derived from an EMBL/GenBank/DDBJ whole genome shotgun (WGS) entry which is preliminary data.</text>
</comment>
<accession>A0A316L200</accession>
<dbReference type="AlphaFoldDB" id="A0A316L200"/>
<evidence type="ECO:0000313" key="3">
    <source>
        <dbReference type="Proteomes" id="UP000245762"/>
    </source>
</evidence>
<proteinExistence type="predicted"/>
<sequence length="398" mass="45310">MRITFFFLYICSGLVFSISAQTAFTKGVIHDSIPVLGAANESFALYLPERYQENELSSIVFIFDPGARAAIGIGSFIEVSEKYGHILVCSNNSRNGPYERNFDIANNLFNHIFSNFTVKEDEMYISGFSGGSRLASAIASLTNKFAGVIGCGAGFSNIKEHMPSTQNYAYVGLCGDRDMNYRELLENKDYLNLIKFNSTLITYDGDHSWPPPEQISRAFDWLRLQKLKKSPPEASKEILGLYKSDYDRIGPFKEAGALLYASEQYERILKSYSPMVSVDSLAKQYQELLTSADYKKRLASHTNVLKMERKLAGKLRAQITSDFKNPGETDFGWWEKELNKLNTLKKRKGVEVDKMVYRIKFDLFVRAYSRKNAPLYSSNEEQAALVDRFLDMLYPRKE</sequence>
<evidence type="ECO:0000256" key="1">
    <source>
        <dbReference type="SAM" id="SignalP"/>
    </source>
</evidence>
<feature type="chain" id="PRO_5016325436" description="Phospholipase/carboxylesterase/thioesterase domain-containing protein" evidence="1">
    <location>
        <begin position="23"/>
        <end position="398"/>
    </location>
</feature>
<dbReference type="InterPro" id="IPR029058">
    <property type="entry name" value="AB_hydrolase_fold"/>
</dbReference>
<dbReference type="RefSeq" id="WP_109660230.1">
    <property type="nucleotide sequence ID" value="NZ_QGEG01000001.1"/>
</dbReference>
<organism evidence="2 3">
    <name type="scientific">Flagellimonas aquimarina</name>
    <dbReference type="NCBI Taxonomy" id="2201895"/>
    <lineage>
        <taxon>Bacteria</taxon>
        <taxon>Pseudomonadati</taxon>
        <taxon>Bacteroidota</taxon>
        <taxon>Flavobacteriia</taxon>
        <taxon>Flavobacteriales</taxon>
        <taxon>Flavobacteriaceae</taxon>
        <taxon>Flagellimonas</taxon>
    </lineage>
</organism>
<dbReference type="EMBL" id="QGEG01000001">
    <property type="protein sequence ID" value="PWL39906.1"/>
    <property type="molecule type" value="Genomic_DNA"/>
</dbReference>
<dbReference type="Gene3D" id="3.40.50.1820">
    <property type="entry name" value="alpha/beta hydrolase"/>
    <property type="match status" value="1"/>
</dbReference>
<dbReference type="OrthoDB" id="9764953at2"/>
<dbReference type="Proteomes" id="UP000245762">
    <property type="component" value="Unassembled WGS sequence"/>
</dbReference>